<keyword evidence="3" id="KW-0804">Transcription</keyword>
<dbReference type="PANTHER" id="PTHR43537:SF5">
    <property type="entry name" value="UXU OPERON TRANSCRIPTIONAL REGULATOR"/>
    <property type="match status" value="1"/>
</dbReference>
<name>A0ABT3H5C0_9RHOB</name>
<dbReference type="Pfam" id="PF07729">
    <property type="entry name" value="FCD"/>
    <property type="match status" value="1"/>
</dbReference>
<dbReference type="InterPro" id="IPR000524">
    <property type="entry name" value="Tscrpt_reg_HTH_GntR"/>
</dbReference>
<dbReference type="InterPro" id="IPR011711">
    <property type="entry name" value="GntR_C"/>
</dbReference>
<keyword evidence="1" id="KW-0805">Transcription regulation</keyword>
<dbReference type="EMBL" id="JAPDFL010000002">
    <property type="protein sequence ID" value="MCW1934989.1"/>
    <property type="molecule type" value="Genomic_DNA"/>
</dbReference>
<evidence type="ECO:0000256" key="3">
    <source>
        <dbReference type="ARBA" id="ARBA00023163"/>
    </source>
</evidence>
<evidence type="ECO:0000256" key="2">
    <source>
        <dbReference type="ARBA" id="ARBA00023125"/>
    </source>
</evidence>
<organism evidence="5 6">
    <name type="scientific">Pararhodobacter zhoushanensis</name>
    <dbReference type="NCBI Taxonomy" id="2479545"/>
    <lineage>
        <taxon>Bacteria</taxon>
        <taxon>Pseudomonadati</taxon>
        <taxon>Pseudomonadota</taxon>
        <taxon>Alphaproteobacteria</taxon>
        <taxon>Rhodobacterales</taxon>
        <taxon>Paracoccaceae</taxon>
        <taxon>Pararhodobacter</taxon>
    </lineage>
</organism>
<protein>
    <submittedName>
        <fullName evidence="5">GntR family transcriptional regulator</fullName>
    </submittedName>
</protein>
<dbReference type="RefSeq" id="WP_264507874.1">
    <property type="nucleotide sequence ID" value="NZ_JAPDFL010000002.1"/>
</dbReference>
<evidence type="ECO:0000256" key="1">
    <source>
        <dbReference type="ARBA" id="ARBA00023015"/>
    </source>
</evidence>
<comment type="caution">
    <text evidence="5">The sequence shown here is derived from an EMBL/GenBank/DDBJ whole genome shotgun (WGS) entry which is preliminary data.</text>
</comment>
<dbReference type="PROSITE" id="PS50949">
    <property type="entry name" value="HTH_GNTR"/>
    <property type="match status" value="1"/>
</dbReference>
<evidence type="ECO:0000313" key="6">
    <source>
        <dbReference type="Proteomes" id="UP001208938"/>
    </source>
</evidence>
<dbReference type="PRINTS" id="PR00035">
    <property type="entry name" value="HTHGNTR"/>
</dbReference>
<sequence>MAFKPISGTRAFEVISEQVRAQIEARQLRPGDKLPPERELAVQFGVSRNAVREALRGLESSGLIGLHKGVHGGAFVLEPSNTPVLRSFRDMMSLGQISLDNLTAARIGIMKVILESAAQAATPDDLRRLERNIDATEAALKARRDDELLELTADFYNLLAEATQNPVLVLVITPIYEIVRRFVVAAGIRATEPVIDSRRALLVKLRARDAKGAIALMVEHLETVHAAILRRFPEGVMPAVETPT</sequence>
<dbReference type="Gene3D" id="1.10.10.10">
    <property type="entry name" value="Winged helix-like DNA-binding domain superfamily/Winged helix DNA-binding domain"/>
    <property type="match status" value="1"/>
</dbReference>
<evidence type="ECO:0000313" key="5">
    <source>
        <dbReference type="EMBL" id="MCW1934989.1"/>
    </source>
</evidence>
<dbReference type="InterPro" id="IPR036390">
    <property type="entry name" value="WH_DNA-bd_sf"/>
</dbReference>
<dbReference type="InterPro" id="IPR036388">
    <property type="entry name" value="WH-like_DNA-bd_sf"/>
</dbReference>
<dbReference type="PANTHER" id="PTHR43537">
    <property type="entry name" value="TRANSCRIPTIONAL REGULATOR, GNTR FAMILY"/>
    <property type="match status" value="1"/>
</dbReference>
<dbReference type="SMART" id="SM00895">
    <property type="entry name" value="FCD"/>
    <property type="match status" value="1"/>
</dbReference>
<dbReference type="SMART" id="SM00345">
    <property type="entry name" value="HTH_GNTR"/>
    <property type="match status" value="1"/>
</dbReference>
<accession>A0ABT3H5C0</accession>
<dbReference type="SUPFAM" id="SSF46785">
    <property type="entry name" value="Winged helix' DNA-binding domain"/>
    <property type="match status" value="1"/>
</dbReference>
<dbReference type="SUPFAM" id="SSF48008">
    <property type="entry name" value="GntR ligand-binding domain-like"/>
    <property type="match status" value="1"/>
</dbReference>
<dbReference type="Proteomes" id="UP001208938">
    <property type="component" value="Unassembled WGS sequence"/>
</dbReference>
<dbReference type="Pfam" id="PF00392">
    <property type="entry name" value="GntR"/>
    <property type="match status" value="1"/>
</dbReference>
<gene>
    <name evidence="5" type="ORF">OKW52_22720</name>
</gene>
<reference evidence="5 6" key="1">
    <citation type="submission" date="2022-10" db="EMBL/GenBank/DDBJ databases">
        <title>Pararhodobacter sp. nov., isolated from marine algae.</title>
        <authorList>
            <person name="Choi B.J."/>
            <person name="Kim J.M."/>
            <person name="Lee J.K."/>
            <person name="Choi D.G."/>
            <person name="Jeon C.O."/>
        </authorList>
    </citation>
    <scope>NUCLEOTIDE SEQUENCE [LARGE SCALE GENOMIC DNA]</scope>
    <source>
        <strain evidence="5 6">ZQ420</strain>
    </source>
</reference>
<feature type="domain" description="HTH gntR-type" evidence="4">
    <location>
        <begin position="9"/>
        <end position="79"/>
    </location>
</feature>
<proteinExistence type="predicted"/>
<keyword evidence="2" id="KW-0238">DNA-binding</keyword>
<dbReference type="CDD" id="cd07377">
    <property type="entry name" value="WHTH_GntR"/>
    <property type="match status" value="1"/>
</dbReference>
<evidence type="ECO:0000259" key="4">
    <source>
        <dbReference type="PROSITE" id="PS50949"/>
    </source>
</evidence>
<keyword evidence="6" id="KW-1185">Reference proteome</keyword>
<dbReference type="Gene3D" id="1.20.120.530">
    <property type="entry name" value="GntR ligand-binding domain-like"/>
    <property type="match status" value="1"/>
</dbReference>
<dbReference type="InterPro" id="IPR008920">
    <property type="entry name" value="TF_FadR/GntR_C"/>
</dbReference>